<accession>A0ABW0XH24</accession>
<keyword evidence="3" id="KW-1185">Reference proteome</keyword>
<feature type="region of interest" description="Disordered" evidence="1">
    <location>
        <begin position="1"/>
        <end position="48"/>
    </location>
</feature>
<dbReference type="Proteomes" id="UP001596183">
    <property type="component" value="Unassembled WGS sequence"/>
</dbReference>
<reference evidence="3" key="1">
    <citation type="journal article" date="2019" name="Int. J. Syst. Evol. Microbiol.">
        <title>The Global Catalogue of Microorganisms (GCM) 10K type strain sequencing project: providing services to taxonomists for standard genome sequencing and annotation.</title>
        <authorList>
            <consortium name="The Broad Institute Genomics Platform"/>
            <consortium name="The Broad Institute Genome Sequencing Center for Infectious Disease"/>
            <person name="Wu L."/>
            <person name="Ma J."/>
        </authorList>
    </citation>
    <scope>NUCLEOTIDE SEQUENCE [LARGE SCALE GENOMIC DNA]</scope>
    <source>
        <strain evidence="3">JCM 13852</strain>
    </source>
</reference>
<dbReference type="RefSeq" id="WP_381206868.1">
    <property type="nucleotide sequence ID" value="NZ_JBHSPC010000015.1"/>
</dbReference>
<proteinExistence type="predicted"/>
<evidence type="ECO:0000313" key="3">
    <source>
        <dbReference type="Proteomes" id="UP001596183"/>
    </source>
</evidence>
<sequence length="48" mass="5366">MTAYLRAEGPSVHKLPERPEAAAALPRGESPRKALAYRPRERYSGMVK</sequence>
<name>A0ABW0XH24_9ACTN</name>
<evidence type="ECO:0000256" key="1">
    <source>
        <dbReference type="SAM" id="MobiDB-lite"/>
    </source>
</evidence>
<protein>
    <submittedName>
        <fullName evidence="2">Uncharacterized protein</fullName>
    </submittedName>
</protein>
<dbReference type="EMBL" id="JBHSPC010000015">
    <property type="protein sequence ID" value="MFC5669808.1"/>
    <property type="molecule type" value="Genomic_DNA"/>
</dbReference>
<comment type="caution">
    <text evidence="2">The sequence shown here is derived from an EMBL/GenBank/DDBJ whole genome shotgun (WGS) entry which is preliminary data.</text>
</comment>
<feature type="compositionally biased region" description="Basic and acidic residues" evidence="1">
    <location>
        <begin position="38"/>
        <end position="48"/>
    </location>
</feature>
<organism evidence="2 3">
    <name type="scientific">Streptomyces incanus</name>
    <dbReference type="NCBI Taxonomy" id="887453"/>
    <lineage>
        <taxon>Bacteria</taxon>
        <taxon>Bacillati</taxon>
        <taxon>Actinomycetota</taxon>
        <taxon>Actinomycetes</taxon>
        <taxon>Kitasatosporales</taxon>
        <taxon>Streptomycetaceae</taxon>
        <taxon>Streptomyces</taxon>
    </lineage>
</organism>
<evidence type="ECO:0000313" key="2">
    <source>
        <dbReference type="EMBL" id="MFC5669808.1"/>
    </source>
</evidence>
<gene>
    <name evidence="2" type="ORF">ACFP2V_06675</name>
</gene>